<proteinExistence type="predicted"/>
<dbReference type="EMBL" id="ADFV01099074">
    <property type="status" value="NOT_ANNOTATED_CDS"/>
    <property type="molecule type" value="Genomic_DNA"/>
</dbReference>
<dbReference type="EMBL" id="ADFV01099075">
    <property type="status" value="NOT_ANNOTATED_CDS"/>
    <property type="molecule type" value="Genomic_DNA"/>
</dbReference>
<reference evidence="2" key="3">
    <citation type="submission" date="2025-09" db="UniProtKB">
        <authorList>
            <consortium name="Ensembl"/>
        </authorList>
    </citation>
    <scope>IDENTIFICATION</scope>
</reference>
<dbReference type="EMBL" id="ADFV01099077">
    <property type="status" value="NOT_ANNOTATED_CDS"/>
    <property type="molecule type" value="Genomic_DNA"/>
</dbReference>
<dbReference type="Ensembl" id="ENSNLET00000037876.1">
    <property type="protein sequence ID" value="ENSNLEP00000041135.1"/>
    <property type="gene ID" value="ENSNLEG00000002712.2"/>
</dbReference>
<dbReference type="EMBL" id="ADFV01099076">
    <property type="status" value="NOT_ANNOTATED_CDS"/>
    <property type="molecule type" value="Genomic_DNA"/>
</dbReference>
<evidence type="ECO:0000256" key="1">
    <source>
        <dbReference type="SAM" id="MobiDB-lite"/>
    </source>
</evidence>
<evidence type="ECO:0000313" key="2">
    <source>
        <dbReference type="Ensembl" id="ENSNLEP00000041135.1"/>
    </source>
</evidence>
<sequence length="233" mass="24424">LRLRVGTAMASPPSMFPSSLKSSWTKTKVSGASALAEDERGLRGAERGTAEAHAEHEQRARASGAGAGAGGAEDAGAAAAAPGRAPGAHRQLRLTAGAGHGRNAHAGHSGLLHGPAARSYRARPRPAREAHRPHQGNPGPGRQRAPVRSGRAHDAEEKLWARPCPTPPRGREPGGPRFGAWSHPKKHSLRDTPRRIAQPRVPLLGGQPRATLTKPTPSTRQDPPNYSLRGAVP</sequence>
<keyword evidence="3" id="KW-1185">Reference proteome</keyword>
<protein>
    <submittedName>
        <fullName evidence="2">GIPC PDZ domain containing family member 3</fullName>
    </submittedName>
</protein>
<accession>A0A2I3HCB5</accession>
<feature type="region of interest" description="Disordered" evidence="1">
    <location>
        <begin position="1"/>
        <end position="233"/>
    </location>
</feature>
<name>A0A2I3HCB5_NOMLE</name>
<reference evidence="2 3" key="1">
    <citation type="submission" date="2012-10" db="EMBL/GenBank/DDBJ databases">
        <authorList>
            <consortium name="Gibbon Genome Sequencing Consortium"/>
        </authorList>
    </citation>
    <scope>NUCLEOTIDE SEQUENCE [LARGE SCALE GENOMIC DNA]</scope>
</reference>
<evidence type="ECO:0000313" key="3">
    <source>
        <dbReference type="Proteomes" id="UP000001073"/>
    </source>
</evidence>
<dbReference type="EMBL" id="ADFV01099073">
    <property type="status" value="NOT_ANNOTATED_CDS"/>
    <property type="molecule type" value="Genomic_DNA"/>
</dbReference>
<reference evidence="2" key="2">
    <citation type="submission" date="2025-08" db="UniProtKB">
        <authorList>
            <consortium name="Ensembl"/>
        </authorList>
    </citation>
    <scope>IDENTIFICATION</scope>
</reference>
<dbReference type="EMBL" id="ADFV01099078">
    <property type="status" value="NOT_ANNOTATED_CDS"/>
    <property type="molecule type" value="Genomic_DNA"/>
</dbReference>
<gene>
    <name evidence="2" type="primary">GIPC3</name>
    <name evidence="2" type="synonym">LOC100587465</name>
</gene>
<feature type="compositionally biased region" description="Low complexity" evidence="1">
    <location>
        <begin position="74"/>
        <end position="88"/>
    </location>
</feature>
<feature type="compositionally biased region" description="Polar residues" evidence="1">
    <location>
        <begin position="213"/>
        <end position="224"/>
    </location>
</feature>
<feature type="compositionally biased region" description="Basic and acidic residues" evidence="1">
    <location>
        <begin position="151"/>
        <end position="160"/>
    </location>
</feature>
<dbReference type="Proteomes" id="UP000001073">
    <property type="component" value="Chromosome 17"/>
</dbReference>
<feature type="compositionally biased region" description="Low complexity" evidence="1">
    <location>
        <begin position="8"/>
        <end position="19"/>
    </location>
</feature>
<feature type="compositionally biased region" description="Polar residues" evidence="1">
    <location>
        <begin position="20"/>
        <end position="30"/>
    </location>
</feature>
<organism evidence="2 3">
    <name type="scientific">Nomascus leucogenys</name>
    <name type="common">Northern white-cheeked gibbon</name>
    <name type="synonym">Hylobates leucogenys</name>
    <dbReference type="NCBI Taxonomy" id="61853"/>
    <lineage>
        <taxon>Eukaryota</taxon>
        <taxon>Metazoa</taxon>
        <taxon>Chordata</taxon>
        <taxon>Craniata</taxon>
        <taxon>Vertebrata</taxon>
        <taxon>Euteleostomi</taxon>
        <taxon>Mammalia</taxon>
        <taxon>Eutheria</taxon>
        <taxon>Euarchontoglires</taxon>
        <taxon>Primates</taxon>
        <taxon>Haplorrhini</taxon>
        <taxon>Catarrhini</taxon>
        <taxon>Hylobatidae</taxon>
        <taxon>Nomascus</taxon>
    </lineage>
</organism>
<feature type="compositionally biased region" description="Basic and acidic residues" evidence="1">
    <location>
        <begin position="37"/>
        <end position="60"/>
    </location>
</feature>
<dbReference type="AlphaFoldDB" id="A0A2I3HCB5"/>
<dbReference type="GeneTree" id="ENSGT00390000003420"/>